<organism evidence="3 4">
    <name type="scientific">Lophium mytilinum</name>
    <dbReference type="NCBI Taxonomy" id="390894"/>
    <lineage>
        <taxon>Eukaryota</taxon>
        <taxon>Fungi</taxon>
        <taxon>Dikarya</taxon>
        <taxon>Ascomycota</taxon>
        <taxon>Pezizomycotina</taxon>
        <taxon>Dothideomycetes</taxon>
        <taxon>Pleosporomycetidae</taxon>
        <taxon>Mytilinidiales</taxon>
        <taxon>Mytilinidiaceae</taxon>
        <taxon>Lophium</taxon>
    </lineage>
</organism>
<reference evidence="3" key="1">
    <citation type="journal article" date="2020" name="Stud. Mycol.">
        <title>101 Dothideomycetes genomes: a test case for predicting lifestyles and emergence of pathogens.</title>
        <authorList>
            <person name="Haridas S."/>
            <person name="Albert R."/>
            <person name="Binder M."/>
            <person name="Bloem J."/>
            <person name="Labutti K."/>
            <person name="Salamov A."/>
            <person name="Andreopoulos B."/>
            <person name="Baker S."/>
            <person name="Barry K."/>
            <person name="Bills G."/>
            <person name="Bluhm B."/>
            <person name="Cannon C."/>
            <person name="Castanera R."/>
            <person name="Culley D."/>
            <person name="Daum C."/>
            <person name="Ezra D."/>
            <person name="Gonzalez J."/>
            <person name="Henrissat B."/>
            <person name="Kuo A."/>
            <person name="Liang C."/>
            <person name="Lipzen A."/>
            <person name="Lutzoni F."/>
            <person name="Magnuson J."/>
            <person name="Mondo S."/>
            <person name="Nolan M."/>
            <person name="Ohm R."/>
            <person name="Pangilinan J."/>
            <person name="Park H.-J."/>
            <person name="Ramirez L."/>
            <person name="Alfaro M."/>
            <person name="Sun H."/>
            <person name="Tritt A."/>
            <person name="Yoshinaga Y."/>
            <person name="Zwiers L.-H."/>
            <person name="Turgeon B."/>
            <person name="Goodwin S."/>
            <person name="Spatafora J."/>
            <person name="Crous P."/>
            <person name="Grigoriev I."/>
        </authorList>
    </citation>
    <scope>NUCLEOTIDE SEQUENCE</scope>
    <source>
        <strain evidence="3">CBS 269.34</strain>
    </source>
</reference>
<sequence length="477" mass="52950">MRYAWASASFVLSYLISLGWGQDTQTKDFVPDDFWELINNACGSELEALGSCVAPGTGRSARANLATSYSQCFRTQFDSYFECSSTENAASSDPIPKTPVRNTTVTANATCSYPKPEPILSSACVFDAEEIPRSKCCSDSSGDCSQKSVNLLICQYQAAQQYVRCTGTDNTNVTDCVVSNAEKATWLPYQFLIYSGSEKCTRAKKILTTLAISNVIALLSAALANTTVIKHLVGRKQMFEYTEIKLNFLSMFVSIGIHVSIPFIIGVLLEKQGYTVNWLQQVLIWTVRPRVAPVIAILGFVNASWMETAVNEMVADLLFSVPALIFAVYAAFFPNKTTNPAKPAEYKLYHAGGIIMIIPGVIIAFSFLMGMCLRCAPFRAFKYPAQDLWRILRNPVRKLQKKEPVPQREVHISNFKGWYINFFGLGIILYIGSWLVWTSFLNMAGDLYCPASLNTVATVLFVYPVILNVLRAFLSLV</sequence>
<evidence type="ECO:0000256" key="2">
    <source>
        <dbReference type="SAM" id="SignalP"/>
    </source>
</evidence>
<dbReference type="OrthoDB" id="3525430at2759"/>
<feature type="transmembrane region" description="Helical" evidence="1">
    <location>
        <begin position="353"/>
        <end position="373"/>
    </location>
</feature>
<keyword evidence="1" id="KW-0472">Membrane</keyword>
<feature type="chain" id="PRO_5025627509" description="Extracellular membrane protein CFEM domain-containing protein" evidence="2">
    <location>
        <begin position="22"/>
        <end position="477"/>
    </location>
</feature>
<keyword evidence="2" id="KW-0732">Signal</keyword>
<dbReference type="EMBL" id="MU004187">
    <property type="protein sequence ID" value="KAF2497130.1"/>
    <property type="molecule type" value="Genomic_DNA"/>
</dbReference>
<dbReference type="Proteomes" id="UP000799750">
    <property type="component" value="Unassembled WGS sequence"/>
</dbReference>
<feature type="transmembrane region" description="Helical" evidence="1">
    <location>
        <begin position="281"/>
        <end position="301"/>
    </location>
</feature>
<evidence type="ECO:0000313" key="3">
    <source>
        <dbReference type="EMBL" id="KAF2497130.1"/>
    </source>
</evidence>
<feature type="signal peptide" evidence="2">
    <location>
        <begin position="1"/>
        <end position="21"/>
    </location>
</feature>
<feature type="transmembrane region" description="Helical" evidence="1">
    <location>
        <begin position="246"/>
        <end position="269"/>
    </location>
</feature>
<dbReference type="AlphaFoldDB" id="A0A6A6QZF9"/>
<evidence type="ECO:0000313" key="4">
    <source>
        <dbReference type="Proteomes" id="UP000799750"/>
    </source>
</evidence>
<accession>A0A6A6QZF9</accession>
<name>A0A6A6QZF9_9PEZI</name>
<feature type="transmembrane region" description="Helical" evidence="1">
    <location>
        <begin position="418"/>
        <end position="440"/>
    </location>
</feature>
<feature type="transmembrane region" description="Helical" evidence="1">
    <location>
        <begin position="313"/>
        <end position="333"/>
    </location>
</feature>
<proteinExistence type="predicted"/>
<gene>
    <name evidence="3" type="ORF">BU16DRAFT_526160</name>
</gene>
<keyword evidence="1" id="KW-1133">Transmembrane helix</keyword>
<feature type="transmembrane region" description="Helical" evidence="1">
    <location>
        <begin position="206"/>
        <end position="225"/>
    </location>
</feature>
<keyword evidence="1" id="KW-0812">Transmembrane</keyword>
<evidence type="ECO:0000256" key="1">
    <source>
        <dbReference type="SAM" id="Phobius"/>
    </source>
</evidence>
<feature type="transmembrane region" description="Helical" evidence="1">
    <location>
        <begin position="452"/>
        <end position="474"/>
    </location>
</feature>
<keyword evidence="4" id="KW-1185">Reference proteome</keyword>
<evidence type="ECO:0008006" key="5">
    <source>
        <dbReference type="Google" id="ProtNLM"/>
    </source>
</evidence>
<protein>
    <recommendedName>
        <fullName evidence="5">Extracellular membrane protein CFEM domain-containing protein</fullName>
    </recommendedName>
</protein>